<organism evidence="2 3">
    <name type="scientific">Leptospira borgpetersenii serovar Hardjo-bovis str. Sponselee</name>
    <dbReference type="NCBI Taxonomy" id="1303729"/>
    <lineage>
        <taxon>Bacteria</taxon>
        <taxon>Pseudomonadati</taxon>
        <taxon>Spirochaetota</taxon>
        <taxon>Spirochaetia</taxon>
        <taxon>Leptospirales</taxon>
        <taxon>Leptospiraceae</taxon>
        <taxon>Leptospira</taxon>
    </lineage>
</organism>
<sequence length="50" mass="6132">MFYVAFRHTGLIYKKQNRSRFVNEKDQKIKSRFGSRSGNKYGKKRSRREF</sequence>
<feature type="region of interest" description="Disordered" evidence="1">
    <location>
        <begin position="23"/>
        <end position="50"/>
    </location>
</feature>
<dbReference type="Proteomes" id="UP000011873">
    <property type="component" value="Unassembled WGS sequence"/>
</dbReference>
<dbReference type="AlphaFoldDB" id="M6BG37"/>
<dbReference type="PATRIC" id="fig|1218567.3.peg.3744"/>
<gene>
    <name evidence="2" type="ORF">LEP1GSC016_2758</name>
</gene>
<protein>
    <submittedName>
        <fullName evidence="2">Uncharacterized protein</fullName>
    </submittedName>
</protein>
<evidence type="ECO:0000313" key="2">
    <source>
        <dbReference type="EMBL" id="EMJ78682.1"/>
    </source>
</evidence>
<evidence type="ECO:0000256" key="1">
    <source>
        <dbReference type="SAM" id="MobiDB-lite"/>
    </source>
</evidence>
<reference evidence="2 3" key="1">
    <citation type="submission" date="2013-01" db="EMBL/GenBank/DDBJ databases">
        <authorList>
            <person name="Harkins D.M."/>
            <person name="Durkin A.S."/>
            <person name="Brinkac L.M."/>
            <person name="Haft D.H."/>
            <person name="Selengut J.D."/>
            <person name="Sanka R."/>
            <person name="DePew J."/>
            <person name="Purushe J."/>
            <person name="Galloway R.L."/>
            <person name="Vinetz J.M."/>
            <person name="Sutton G.G."/>
            <person name="Nierman W.C."/>
            <person name="Fouts D.E."/>
        </authorList>
    </citation>
    <scope>NUCLEOTIDE SEQUENCE [LARGE SCALE GENOMIC DNA]</scope>
    <source>
        <strain evidence="2 3">Sponselee CDC</strain>
    </source>
</reference>
<evidence type="ECO:0000313" key="3">
    <source>
        <dbReference type="Proteomes" id="UP000011873"/>
    </source>
</evidence>
<proteinExistence type="predicted"/>
<accession>M6BG37</accession>
<dbReference type="EMBL" id="ANMU01000150">
    <property type="protein sequence ID" value="EMJ78682.1"/>
    <property type="molecule type" value="Genomic_DNA"/>
</dbReference>
<comment type="caution">
    <text evidence="2">The sequence shown here is derived from an EMBL/GenBank/DDBJ whole genome shotgun (WGS) entry which is preliminary data.</text>
</comment>
<name>M6BG37_LEPBO</name>
<feature type="compositionally biased region" description="Basic residues" evidence="1">
    <location>
        <begin position="41"/>
        <end position="50"/>
    </location>
</feature>